<evidence type="ECO:0000256" key="4">
    <source>
        <dbReference type="ARBA" id="ARBA00023015"/>
    </source>
</evidence>
<accession>A0A1I5P2R0</accession>
<dbReference type="InterPro" id="IPR011605">
    <property type="entry name" value="NusB_fam"/>
</dbReference>
<keyword evidence="8" id="KW-1185">Reference proteome</keyword>
<sequence>MVNRRLLRIKAFQNLYAYRQADRANYLMALDLIADSFLPNLDLMIPKEEQMPKLEGLRKLSEIYFEELFNNKDSEEEIPADSKLAAKKALKYYHDVLKRDRSQIIKQMVEEVENIYNTYLKLILLLKEINSTAVWDEQRRLLETDIKTSRLANNQVLAALSSLPALEVEAIRKDIRWDDEEQNIIRKLFRDAILPDPEFQAYLRTTKHTFEEDLKLVQYLLKTFVLKHHLIADYFEEKDLNWGENKDVLKSMTTKTFKVTEGQQLELQPLAMNWEDDKIYYVDLFNQTLDNDQAYEKIIMSQTANWEADRLASTDMIILKMALAEMINFPSIPVKVTINEFIELAKNYSTPKSGQFINGILDVLSTKLINDGIIRKSGRGLIDNK</sequence>
<dbReference type="Pfam" id="PF01029">
    <property type="entry name" value="NusB"/>
    <property type="match status" value="1"/>
</dbReference>
<comment type="similarity">
    <text evidence="1">Belongs to the NusB family.</text>
</comment>
<evidence type="ECO:0000259" key="6">
    <source>
        <dbReference type="Pfam" id="PF01029"/>
    </source>
</evidence>
<dbReference type="NCBIfam" id="TIGR01951">
    <property type="entry name" value="nusB"/>
    <property type="match status" value="1"/>
</dbReference>
<dbReference type="InterPro" id="IPR035926">
    <property type="entry name" value="NusB-like_sf"/>
</dbReference>
<keyword evidence="2" id="KW-0889">Transcription antitermination</keyword>
<organism evidence="7 8">
    <name type="scientific">Pseudarcicella hirudinis</name>
    <dbReference type="NCBI Taxonomy" id="1079859"/>
    <lineage>
        <taxon>Bacteria</taxon>
        <taxon>Pseudomonadati</taxon>
        <taxon>Bacteroidota</taxon>
        <taxon>Cytophagia</taxon>
        <taxon>Cytophagales</taxon>
        <taxon>Flectobacillaceae</taxon>
        <taxon>Pseudarcicella</taxon>
    </lineage>
</organism>
<feature type="domain" description="NusB/RsmB/TIM44" evidence="6">
    <location>
        <begin position="275"/>
        <end position="363"/>
    </location>
</feature>
<evidence type="ECO:0000256" key="2">
    <source>
        <dbReference type="ARBA" id="ARBA00022814"/>
    </source>
</evidence>
<dbReference type="EMBL" id="FOXH01000002">
    <property type="protein sequence ID" value="SFP28140.1"/>
    <property type="molecule type" value="Genomic_DNA"/>
</dbReference>
<keyword evidence="5" id="KW-0804">Transcription</keyword>
<name>A0A1I5P2R0_9BACT</name>
<gene>
    <name evidence="7" type="ORF">SAMN04515674_102238</name>
</gene>
<evidence type="ECO:0000256" key="1">
    <source>
        <dbReference type="ARBA" id="ARBA00005952"/>
    </source>
</evidence>
<dbReference type="Gene3D" id="1.10.940.10">
    <property type="entry name" value="NusB-like"/>
    <property type="match status" value="1"/>
</dbReference>
<dbReference type="GO" id="GO:0006353">
    <property type="term" value="P:DNA-templated transcription termination"/>
    <property type="evidence" value="ECO:0007669"/>
    <property type="project" value="InterPro"/>
</dbReference>
<reference evidence="7 8" key="1">
    <citation type="submission" date="2016-10" db="EMBL/GenBank/DDBJ databases">
        <authorList>
            <person name="de Groot N.N."/>
        </authorList>
    </citation>
    <scope>NUCLEOTIDE SEQUENCE [LARGE SCALE GENOMIC DNA]</scope>
    <source>
        <strain evidence="8">E92,LMG 26720,CCM 7988</strain>
    </source>
</reference>
<dbReference type="STRING" id="1079859.SAMN04515674_102238"/>
<dbReference type="GO" id="GO:0003723">
    <property type="term" value="F:RNA binding"/>
    <property type="evidence" value="ECO:0007669"/>
    <property type="project" value="UniProtKB-KW"/>
</dbReference>
<evidence type="ECO:0000313" key="8">
    <source>
        <dbReference type="Proteomes" id="UP000199306"/>
    </source>
</evidence>
<dbReference type="SUPFAM" id="SSF48013">
    <property type="entry name" value="NusB-like"/>
    <property type="match status" value="1"/>
</dbReference>
<proteinExistence type="inferred from homology"/>
<dbReference type="GO" id="GO:0005829">
    <property type="term" value="C:cytosol"/>
    <property type="evidence" value="ECO:0007669"/>
    <property type="project" value="TreeGrafter"/>
</dbReference>
<evidence type="ECO:0000256" key="5">
    <source>
        <dbReference type="ARBA" id="ARBA00023163"/>
    </source>
</evidence>
<dbReference type="Proteomes" id="UP000199306">
    <property type="component" value="Unassembled WGS sequence"/>
</dbReference>
<evidence type="ECO:0000313" key="7">
    <source>
        <dbReference type="EMBL" id="SFP28140.1"/>
    </source>
</evidence>
<dbReference type="GO" id="GO:0031564">
    <property type="term" value="P:transcription antitermination"/>
    <property type="evidence" value="ECO:0007669"/>
    <property type="project" value="UniProtKB-KW"/>
</dbReference>
<dbReference type="AlphaFoldDB" id="A0A1I5P2R0"/>
<dbReference type="PANTHER" id="PTHR11078:SF3">
    <property type="entry name" value="ANTITERMINATION NUSB DOMAIN-CONTAINING PROTEIN"/>
    <property type="match status" value="1"/>
</dbReference>
<keyword evidence="4" id="KW-0805">Transcription regulation</keyword>
<keyword evidence="3" id="KW-0694">RNA-binding</keyword>
<dbReference type="PANTHER" id="PTHR11078">
    <property type="entry name" value="N UTILIZATION SUBSTANCE PROTEIN B-RELATED"/>
    <property type="match status" value="1"/>
</dbReference>
<protein>
    <submittedName>
        <fullName evidence="7">NusB antitermination factor</fullName>
    </submittedName>
</protein>
<evidence type="ECO:0000256" key="3">
    <source>
        <dbReference type="ARBA" id="ARBA00022884"/>
    </source>
</evidence>
<dbReference type="OrthoDB" id="9787568at2"/>
<dbReference type="InterPro" id="IPR006027">
    <property type="entry name" value="NusB_RsmB_TIM44"/>
</dbReference>